<dbReference type="PANTHER" id="PTHR23235:SF174">
    <property type="entry name" value="CABUT, ISOFORM A"/>
    <property type="match status" value="1"/>
</dbReference>
<evidence type="ECO:0000256" key="1">
    <source>
        <dbReference type="ARBA" id="ARBA00004123"/>
    </source>
</evidence>
<dbReference type="AlphaFoldDB" id="A0A7R8CKR6"/>
<feature type="compositionally biased region" description="Low complexity" evidence="7">
    <location>
        <begin position="274"/>
        <end position="295"/>
    </location>
</feature>
<keyword evidence="2" id="KW-0479">Metal-binding</keyword>
<evidence type="ECO:0000256" key="6">
    <source>
        <dbReference type="ARBA" id="ARBA00023242"/>
    </source>
</evidence>
<feature type="domain" description="C2H2-type" evidence="8">
    <location>
        <begin position="169"/>
        <end position="198"/>
    </location>
</feature>
<dbReference type="Pfam" id="PF00096">
    <property type="entry name" value="zf-C2H2"/>
    <property type="match status" value="3"/>
</dbReference>
<dbReference type="Proteomes" id="UP000675881">
    <property type="component" value="Chromosome 14"/>
</dbReference>
<feature type="compositionally biased region" description="Polar residues" evidence="7">
    <location>
        <begin position="141"/>
        <end position="158"/>
    </location>
</feature>
<evidence type="ECO:0000256" key="3">
    <source>
        <dbReference type="ARBA" id="ARBA00022737"/>
    </source>
</evidence>
<dbReference type="GO" id="GO:0008270">
    <property type="term" value="F:zinc ion binding"/>
    <property type="evidence" value="ECO:0007669"/>
    <property type="project" value="UniProtKB-KW"/>
</dbReference>
<keyword evidence="3" id="KW-0677">Repeat</keyword>
<dbReference type="SMART" id="SM00355">
    <property type="entry name" value="ZnF_C2H2"/>
    <property type="match status" value="3"/>
</dbReference>
<dbReference type="Gene3D" id="3.30.160.60">
    <property type="entry name" value="Classic Zinc Finger"/>
    <property type="match status" value="3"/>
</dbReference>
<dbReference type="PROSITE" id="PS50157">
    <property type="entry name" value="ZINC_FINGER_C2H2_2"/>
    <property type="match status" value="3"/>
</dbReference>
<accession>A0A7R8CKR6</accession>
<dbReference type="FunFam" id="3.30.160.60:FF:000926">
    <property type="entry name" value="Kruppel like factor 13"/>
    <property type="match status" value="1"/>
</dbReference>
<sequence>MMMMDAEINFAAQCLVALSKGKQQVRSLEEPLHKKKTQEDQSGGGSGSERTSMTQDGSSNLFMIARILTDLNRVRQWDPSLPPGSTDSENHNILLHPHSPLVNNSTTSSSLPYPTTALVKNNNNVVLSCSANQTVNINNTSVAVGSSPTNIHNSSKGESPSDKSKNKTHRCHEDGCNKVYGKSSHLKAHLRTHTGERPFPCSWSGCGKRFARSDELARHTRTHTGEKNFVCPVCLKRFMRSDHLSKHAKRHPNFNPNILRQRRPPAYKLAQVVDSDGTQSGGSSSDRCSDSVPSP</sequence>
<dbReference type="GO" id="GO:0005634">
    <property type="term" value="C:nucleus"/>
    <property type="evidence" value="ECO:0007669"/>
    <property type="project" value="UniProtKB-SubCell"/>
</dbReference>
<feature type="region of interest" description="Disordered" evidence="7">
    <location>
        <begin position="26"/>
        <end position="57"/>
    </location>
</feature>
<feature type="domain" description="C2H2-type" evidence="8">
    <location>
        <begin position="229"/>
        <end position="256"/>
    </location>
</feature>
<dbReference type="SUPFAM" id="SSF57667">
    <property type="entry name" value="beta-beta-alpha zinc fingers"/>
    <property type="match status" value="1"/>
</dbReference>
<dbReference type="FunFam" id="3.30.160.60:FF:000018">
    <property type="entry name" value="Krueppel-like factor 15"/>
    <property type="match status" value="1"/>
</dbReference>
<keyword evidence="4" id="KW-0863">Zinc-finger</keyword>
<evidence type="ECO:0000313" key="9">
    <source>
        <dbReference type="EMBL" id="CAF2850806.1"/>
    </source>
</evidence>
<evidence type="ECO:0000256" key="5">
    <source>
        <dbReference type="ARBA" id="ARBA00022833"/>
    </source>
</evidence>
<dbReference type="PANTHER" id="PTHR23235">
    <property type="entry name" value="KRUEPPEL-LIKE TRANSCRIPTION FACTOR"/>
    <property type="match status" value="1"/>
</dbReference>
<keyword evidence="5" id="KW-0862">Zinc</keyword>
<proteinExistence type="predicted"/>
<keyword evidence="6" id="KW-0539">Nucleus</keyword>
<feature type="domain" description="C2H2-type" evidence="8">
    <location>
        <begin position="199"/>
        <end position="228"/>
    </location>
</feature>
<gene>
    <name evidence="9" type="ORF">LSAA_5668</name>
</gene>
<dbReference type="OrthoDB" id="6361249at2759"/>
<evidence type="ECO:0000256" key="7">
    <source>
        <dbReference type="SAM" id="MobiDB-lite"/>
    </source>
</evidence>
<name>A0A7R8CKR6_LEPSM</name>
<dbReference type="FunFam" id="3.30.160.60:FF:000072">
    <property type="entry name" value="zinc finger protein 143 isoform X1"/>
    <property type="match status" value="1"/>
</dbReference>
<dbReference type="InterPro" id="IPR013087">
    <property type="entry name" value="Znf_C2H2_type"/>
</dbReference>
<evidence type="ECO:0000256" key="2">
    <source>
        <dbReference type="ARBA" id="ARBA00022723"/>
    </source>
</evidence>
<dbReference type="GO" id="GO:0000981">
    <property type="term" value="F:DNA-binding transcription factor activity, RNA polymerase II-specific"/>
    <property type="evidence" value="ECO:0007669"/>
    <property type="project" value="TreeGrafter"/>
</dbReference>
<organism evidence="9 10">
    <name type="scientific">Lepeophtheirus salmonis</name>
    <name type="common">Salmon louse</name>
    <name type="synonym">Caligus salmonis</name>
    <dbReference type="NCBI Taxonomy" id="72036"/>
    <lineage>
        <taxon>Eukaryota</taxon>
        <taxon>Metazoa</taxon>
        <taxon>Ecdysozoa</taxon>
        <taxon>Arthropoda</taxon>
        <taxon>Crustacea</taxon>
        <taxon>Multicrustacea</taxon>
        <taxon>Hexanauplia</taxon>
        <taxon>Copepoda</taxon>
        <taxon>Siphonostomatoida</taxon>
        <taxon>Caligidae</taxon>
        <taxon>Lepeophtheirus</taxon>
    </lineage>
</organism>
<keyword evidence="10" id="KW-1185">Reference proteome</keyword>
<dbReference type="InterPro" id="IPR036236">
    <property type="entry name" value="Znf_C2H2_sf"/>
</dbReference>
<feature type="region of interest" description="Disordered" evidence="7">
    <location>
        <begin position="269"/>
        <end position="295"/>
    </location>
</feature>
<reference evidence="9" key="1">
    <citation type="submission" date="2021-02" db="EMBL/GenBank/DDBJ databases">
        <authorList>
            <person name="Bekaert M."/>
        </authorList>
    </citation>
    <scope>NUCLEOTIDE SEQUENCE</scope>
    <source>
        <strain evidence="9">IoA-00</strain>
    </source>
</reference>
<dbReference type="PROSITE" id="PS00028">
    <property type="entry name" value="ZINC_FINGER_C2H2_1"/>
    <property type="match status" value="3"/>
</dbReference>
<comment type="subcellular location">
    <subcellularLocation>
        <location evidence="1">Nucleus</location>
    </subcellularLocation>
</comment>
<evidence type="ECO:0000313" key="10">
    <source>
        <dbReference type="Proteomes" id="UP000675881"/>
    </source>
</evidence>
<evidence type="ECO:0000256" key="4">
    <source>
        <dbReference type="ARBA" id="ARBA00022771"/>
    </source>
</evidence>
<protein>
    <submittedName>
        <fullName evidence="9">KLF9S</fullName>
    </submittedName>
</protein>
<feature type="region of interest" description="Disordered" evidence="7">
    <location>
        <begin position="141"/>
        <end position="171"/>
    </location>
</feature>
<dbReference type="EMBL" id="HG994593">
    <property type="protein sequence ID" value="CAF2850806.1"/>
    <property type="molecule type" value="Genomic_DNA"/>
</dbReference>
<feature type="compositionally biased region" description="Basic and acidic residues" evidence="7">
    <location>
        <begin position="159"/>
        <end position="171"/>
    </location>
</feature>
<dbReference type="GO" id="GO:0000978">
    <property type="term" value="F:RNA polymerase II cis-regulatory region sequence-specific DNA binding"/>
    <property type="evidence" value="ECO:0007669"/>
    <property type="project" value="TreeGrafter"/>
</dbReference>
<evidence type="ECO:0000259" key="8">
    <source>
        <dbReference type="PROSITE" id="PS50157"/>
    </source>
</evidence>